<gene>
    <name evidence="6" type="primary">purL_2</name>
    <name evidence="6" type="ORF">NCTC9381_01364</name>
</gene>
<dbReference type="Gene3D" id="3.30.1330.10">
    <property type="entry name" value="PurM-like, N-terminal domain"/>
    <property type="match status" value="1"/>
</dbReference>
<dbReference type="GO" id="GO:0005524">
    <property type="term" value="F:ATP binding"/>
    <property type="evidence" value="ECO:0007669"/>
    <property type="project" value="UniProtKB-KW"/>
</dbReference>
<name>A0A379AD62_ENTAG</name>
<evidence type="ECO:0000313" key="6">
    <source>
        <dbReference type="EMBL" id="SUB15479.1"/>
    </source>
</evidence>
<feature type="domain" description="Phosphoribosylformylglycinamidine synthase linker" evidence="5">
    <location>
        <begin position="10"/>
        <end position="36"/>
    </location>
</feature>
<dbReference type="PANTHER" id="PTHR10099:SF1">
    <property type="entry name" value="PHOSPHORIBOSYLFORMYLGLYCINAMIDINE SYNTHASE"/>
    <property type="match status" value="1"/>
</dbReference>
<protein>
    <submittedName>
        <fullName evidence="6">Phosphoribosylformylglycinamidine synthase</fullName>
        <ecNumber evidence="6">6.3.5.3</ecNumber>
    </submittedName>
</protein>
<evidence type="ECO:0000313" key="7">
    <source>
        <dbReference type="Proteomes" id="UP000254640"/>
    </source>
</evidence>
<dbReference type="SUPFAM" id="SSF109736">
    <property type="entry name" value="FGAM synthase PurL, linker domain"/>
    <property type="match status" value="1"/>
</dbReference>
<feature type="region of interest" description="Disordered" evidence="4">
    <location>
        <begin position="121"/>
        <end position="144"/>
    </location>
</feature>
<dbReference type="Proteomes" id="UP000254640">
    <property type="component" value="Unassembled WGS sequence"/>
</dbReference>
<reference evidence="6 7" key="1">
    <citation type="submission" date="2018-06" db="EMBL/GenBank/DDBJ databases">
        <authorList>
            <consortium name="Pathogen Informatics"/>
            <person name="Doyle S."/>
        </authorList>
    </citation>
    <scope>NUCLEOTIDE SEQUENCE [LARGE SCALE GENOMIC DNA]</scope>
    <source>
        <strain evidence="6 7">NCTC9381</strain>
    </source>
</reference>
<dbReference type="Pfam" id="PF18072">
    <property type="entry name" value="FGAR-AT_linker"/>
    <property type="match status" value="1"/>
</dbReference>
<dbReference type="EC" id="6.3.5.3" evidence="6"/>
<dbReference type="GO" id="GO:0004642">
    <property type="term" value="F:phosphoribosylformylglycinamidine synthase activity"/>
    <property type="evidence" value="ECO:0007669"/>
    <property type="project" value="UniProtKB-EC"/>
</dbReference>
<keyword evidence="3" id="KW-0067">ATP-binding</keyword>
<accession>A0A379AD62</accession>
<organism evidence="6 7">
    <name type="scientific">Enterobacter agglomerans</name>
    <name type="common">Erwinia herbicola</name>
    <name type="synonym">Pantoea agglomerans</name>
    <dbReference type="NCBI Taxonomy" id="549"/>
    <lineage>
        <taxon>Bacteria</taxon>
        <taxon>Pseudomonadati</taxon>
        <taxon>Pseudomonadota</taxon>
        <taxon>Gammaproteobacteria</taxon>
        <taxon>Enterobacterales</taxon>
        <taxon>Erwiniaceae</taxon>
        <taxon>Pantoea</taxon>
        <taxon>Pantoea agglomerans group</taxon>
    </lineage>
</organism>
<evidence type="ECO:0000256" key="3">
    <source>
        <dbReference type="ARBA" id="ARBA00022840"/>
    </source>
</evidence>
<dbReference type="GO" id="GO:0006164">
    <property type="term" value="P:purine nucleotide biosynthetic process"/>
    <property type="evidence" value="ECO:0007669"/>
    <property type="project" value="TreeGrafter"/>
</dbReference>
<dbReference type="FunFam" id="3.30.1330.10:FF:000002">
    <property type="entry name" value="Phosphoribosylformylglycinamidine synthase"/>
    <property type="match status" value="1"/>
</dbReference>
<keyword evidence="2" id="KW-0547">Nucleotide-binding</keyword>
<dbReference type="PANTHER" id="PTHR10099">
    <property type="entry name" value="PHOSPHORIBOSYLFORMYLGLYCINAMIDINE SYNTHASE"/>
    <property type="match status" value="1"/>
</dbReference>
<dbReference type="InterPro" id="IPR036921">
    <property type="entry name" value="PurM-like_N_sf"/>
</dbReference>
<evidence type="ECO:0000256" key="4">
    <source>
        <dbReference type="SAM" id="MobiDB-lite"/>
    </source>
</evidence>
<dbReference type="EMBL" id="UGSO01000001">
    <property type="protein sequence ID" value="SUB15479.1"/>
    <property type="molecule type" value="Genomic_DNA"/>
</dbReference>
<evidence type="ECO:0000256" key="2">
    <source>
        <dbReference type="ARBA" id="ARBA00022741"/>
    </source>
</evidence>
<keyword evidence="7" id="KW-1185">Reference proteome</keyword>
<dbReference type="Gene3D" id="1.10.8.750">
    <property type="entry name" value="Phosphoribosylformylglycinamidine synthase, linker domain"/>
    <property type="match status" value="1"/>
</dbReference>
<evidence type="ECO:0000259" key="5">
    <source>
        <dbReference type="Pfam" id="PF18072"/>
    </source>
</evidence>
<proteinExistence type="predicted"/>
<evidence type="ECO:0000256" key="1">
    <source>
        <dbReference type="ARBA" id="ARBA00022598"/>
    </source>
</evidence>
<dbReference type="GO" id="GO:0005737">
    <property type="term" value="C:cytoplasm"/>
    <property type="evidence" value="ECO:0007669"/>
    <property type="project" value="TreeGrafter"/>
</dbReference>
<keyword evidence="1 6" id="KW-0436">Ligase</keyword>
<dbReference type="InterPro" id="IPR041609">
    <property type="entry name" value="PurL_linker"/>
</dbReference>
<dbReference type="AlphaFoldDB" id="A0A379AD62"/>
<sequence>MKSTIWWRRFTALGRNPNDIELYMFAQANSEHCRHKIFNADWIIDGEKQPKSLFKMIKNTMEQTPDYVLSAYKDNAAVMEGSEVGRFFADAGESEYRWHQEAAHILMKVETHNHPTAISPWPGAATGSGGEIRDEGATGRGSKPKAGLVGFSVSNLRIPGFEQPWEEDFGKPARIVSALEIMTDGPLGGAAFNNEFGRPALNGYFRTYEEQVTSHNGTELRGYHKPIMLAGGIGISVRSRAER</sequence>
<dbReference type="SUPFAM" id="SSF55326">
    <property type="entry name" value="PurM N-terminal domain-like"/>
    <property type="match status" value="1"/>
</dbReference>